<name>A0ABQ7U9I6_SOLTU</name>
<evidence type="ECO:0000313" key="3">
    <source>
        <dbReference type="Proteomes" id="UP000826656"/>
    </source>
</evidence>
<evidence type="ECO:0000313" key="2">
    <source>
        <dbReference type="EMBL" id="KAH0743138.1"/>
    </source>
</evidence>
<dbReference type="Proteomes" id="UP000826656">
    <property type="component" value="Unassembled WGS sequence"/>
</dbReference>
<sequence length="187" mass="20870">MIISNHHLDEEYSVEDEVVFVLVQSISVQVAVETLCRKALYRLSYTLIQTIVEAGVKNLQMMSEVGEYEDSNKSCQVSKSGSKIREADSAAGRSLPRSPPHTCIPLERSKSFLDQDSRTGCGEQLGPELAKTYTSQKLTEVQSSQHPALWGHSPAKGNALLQESLENQKNALHERRLLLEKDFRNLA</sequence>
<keyword evidence="3" id="KW-1185">Reference proteome</keyword>
<proteinExistence type="predicted"/>
<accession>A0ABQ7U9I6</accession>
<comment type="caution">
    <text evidence="2">The sequence shown here is derived from an EMBL/GenBank/DDBJ whole genome shotgun (WGS) entry which is preliminary data.</text>
</comment>
<gene>
    <name evidence="2" type="ORF">KY290_031131</name>
</gene>
<organism evidence="2 3">
    <name type="scientific">Solanum tuberosum</name>
    <name type="common">Potato</name>
    <dbReference type="NCBI Taxonomy" id="4113"/>
    <lineage>
        <taxon>Eukaryota</taxon>
        <taxon>Viridiplantae</taxon>
        <taxon>Streptophyta</taxon>
        <taxon>Embryophyta</taxon>
        <taxon>Tracheophyta</taxon>
        <taxon>Spermatophyta</taxon>
        <taxon>Magnoliopsida</taxon>
        <taxon>eudicotyledons</taxon>
        <taxon>Gunneridae</taxon>
        <taxon>Pentapetalae</taxon>
        <taxon>asterids</taxon>
        <taxon>lamiids</taxon>
        <taxon>Solanales</taxon>
        <taxon>Solanaceae</taxon>
        <taxon>Solanoideae</taxon>
        <taxon>Solaneae</taxon>
        <taxon>Solanum</taxon>
    </lineage>
</organism>
<dbReference type="EMBL" id="JAIVGD010000023">
    <property type="protein sequence ID" value="KAH0743138.1"/>
    <property type="molecule type" value="Genomic_DNA"/>
</dbReference>
<evidence type="ECO:0000256" key="1">
    <source>
        <dbReference type="SAM" id="MobiDB-lite"/>
    </source>
</evidence>
<reference evidence="2 3" key="1">
    <citation type="journal article" date="2021" name="bioRxiv">
        <title>Chromosome-scale and haplotype-resolved genome assembly of a tetraploid potato cultivar.</title>
        <authorList>
            <person name="Sun H."/>
            <person name="Jiao W.-B."/>
            <person name="Krause K."/>
            <person name="Campoy J.A."/>
            <person name="Goel M."/>
            <person name="Folz-Donahue K."/>
            <person name="Kukat C."/>
            <person name="Huettel B."/>
            <person name="Schneeberger K."/>
        </authorList>
    </citation>
    <scope>NUCLEOTIDE SEQUENCE [LARGE SCALE GENOMIC DNA]</scope>
    <source>
        <strain evidence="2">SolTubOtavaFocal</strain>
        <tissue evidence="2">Leaves</tissue>
    </source>
</reference>
<protein>
    <submittedName>
        <fullName evidence="2">Uncharacterized protein</fullName>
    </submittedName>
</protein>
<feature type="region of interest" description="Disordered" evidence="1">
    <location>
        <begin position="70"/>
        <end position="100"/>
    </location>
</feature>